<evidence type="ECO:0000256" key="3">
    <source>
        <dbReference type="ARBA" id="ARBA00023004"/>
    </source>
</evidence>
<dbReference type="Proteomes" id="UP000461010">
    <property type="component" value="Unassembled WGS sequence"/>
</dbReference>
<protein>
    <submittedName>
        <fullName evidence="6">C-type cytochrome</fullName>
    </submittedName>
</protein>
<gene>
    <name evidence="7" type="ORF">GBG18_01195</name>
    <name evidence="6" type="ORF">GBG19_01485</name>
</gene>
<dbReference type="Pfam" id="PF13442">
    <property type="entry name" value="Cytochrome_CBB3"/>
    <property type="match status" value="1"/>
</dbReference>
<dbReference type="PROSITE" id="PS51007">
    <property type="entry name" value="CYTC"/>
    <property type="match status" value="1"/>
</dbReference>
<sequence>MSILRKIPLVLIFFYSFTFAQNVSGEKVFKTYCWGCHHQTSVAFGPSFQEIADLRTRGEIQGHIIAPKSMYKQLGHKRSVMPSFEGKLSKEELDAITDFIYSFKSKKDK</sequence>
<proteinExistence type="predicted"/>
<comment type="caution">
    <text evidence="6">The sequence shown here is derived from an EMBL/GenBank/DDBJ whole genome shotgun (WGS) entry which is preliminary data.</text>
</comment>
<name>A0A6L4WWQ9_9BACT</name>
<evidence type="ECO:0000313" key="9">
    <source>
        <dbReference type="Proteomes" id="UP000472839"/>
    </source>
</evidence>
<keyword evidence="2 4" id="KW-0479">Metal-binding</keyword>
<organism evidence="6 9">
    <name type="scientific">Poseidonibacter ostreae</name>
    <dbReference type="NCBI Taxonomy" id="2654171"/>
    <lineage>
        <taxon>Bacteria</taxon>
        <taxon>Pseudomonadati</taxon>
        <taxon>Campylobacterota</taxon>
        <taxon>Epsilonproteobacteria</taxon>
        <taxon>Campylobacterales</taxon>
        <taxon>Arcobacteraceae</taxon>
        <taxon>Poseidonibacter</taxon>
    </lineage>
</organism>
<evidence type="ECO:0000256" key="2">
    <source>
        <dbReference type="ARBA" id="ARBA00022723"/>
    </source>
</evidence>
<dbReference type="Gene3D" id="1.10.760.10">
    <property type="entry name" value="Cytochrome c-like domain"/>
    <property type="match status" value="1"/>
</dbReference>
<evidence type="ECO:0000313" key="7">
    <source>
        <dbReference type="EMBL" id="KAB7892788.1"/>
    </source>
</evidence>
<reference evidence="8 9" key="1">
    <citation type="submission" date="2019-10" db="EMBL/GenBank/DDBJ databases">
        <title>Poseidonibacter ostreae sp. nov., isolated from the gut of the Ostrea denselamellosa.</title>
        <authorList>
            <person name="Choi A."/>
        </authorList>
    </citation>
    <scope>NUCLEOTIDE SEQUENCE [LARGE SCALE GENOMIC DNA]</scope>
    <source>
        <strain evidence="6 9">SJOD-M-33</strain>
        <strain evidence="7 8">SJOD-M-5</strain>
    </source>
</reference>
<dbReference type="GO" id="GO:0020037">
    <property type="term" value="F:heme binding"/>
    <property type="evidence" value="ECO:0007669"/>
    <property type="project" value="InterPro"/>
</dbReference>
<evidence type="ECO:0000256" key="1">
    <source>
        <dbReference type="ARBA" id="ARBA00022617"/>
    </source>
</evidence>
<dbReference type="GO" id="GO:0046872">
    <property type="term" value="F:metal ion binding"/>
    <property type="evidence" value="ECO:0007669"/>
    <property type="project" value="UniProtKB-KW"/>
</dbReference>
<evidence type="ECO:0000313" key="6">
    <source>
        <dbReference type="EMBL" id="KAB7891064.1"/>
    </source>
</evidence>
<evidence type="ECO:0000313" key="8">
    <source>
        <dbReference type="Proteomes" id="UP000461010"/>
    </source>
</evidence>
<dbReference type="Proteomes" id="UP000472839">
    <property type="component" value="Unassembled WGS sequence"/>
</dbReference>
<keyword evidence="3 4" id="KW-0408">Iron</keyword>
<dbReference type="GO" id="GO:0009055">
    <property type="term" value="F:electron transfer activity"/>
    <property type="evidence" value="ECO:0007669"/>
    <property type="project" value="InterPro"/>
</dbReference>
<dbReference type="AlphaFoldDB" id="A0A6L4WWQ9"/>
<dbReference type="SUPFAM" id="SSF46626">
    <property type="entry name" value="Cytochrome c"/>
    <property type="match status" value="1"/>
</dbReference>
<dbReference type="RefSeq" id="WP_152187618.1">
    <property type="nucleotide sequence ID" value="NZ_WFKI01000002.1"/>
</dbReference>
<dbReference type="InterPro" id="IPR036909">
    <property type="entry name" value="Cyt_c-like_dom_sf"/>
</dbReference>
<evidence type="ECO:0000256" key="4">
    <source>
        <dbReference type="PROSITE-ProRule" id="PRU00433"/>
    </source>
</evidence>
<keyword evidence="8" id="KW-1185">Reference proteome</keyword>
<feature type="domain" description="Cytochrome c" evidence="5">
    <location>
        <begin position="20"/>
        <end position="104"/>
    </location>
</feature>
<evidence type="ECO:0000259" key="5">
    <source>
        <dbReference type="PROSITE" id="PS51007"/>
    </source>
</evidence>
<dbReference type="InterPro" id="IPR009056">
    <property type="entry name" value="Cyt_c-like_dom"/>
</dbReference>
<dbReference type="EMBL" id="WFKJ01000002">
    <property type="protein sequence ID" value="KAB7892788.1"/>
    <property type="molecule type" value="Genomic_DNA"/>
</dbReference>
<accession>A0A6L4WWQ9</accession>
<keyword evidence="1 4" id="KW-0349">Heme</keyword>
<dbReference type="EMBL" id="WFKK01000002">
    <property type="protein sequence ID" value="KAB7891064.1"/>
    <property type="molecule type" value="Genomic_DNA"/>
</dbReference>